<proteinExistence type="predicted"/>
<sequence length="76" mass="8438">MNLLVLEGPDGPEDAIAILPDIALTLILQCTKLFGNGYLVQRTIKFASLTVIPYTLVKIERPAWLLLVRATFPRMA</sequence>
<name>A0A502HRB1_9PSED</name>
<reference evidence="1 2" key="1">
    <citation type="journal article" date="2019" name="Environ. Microbiol.">
        <title>Species interactions and distinct microbial communities in high Arctic permafrost affected cryosols are associated with the CH4 and CO2 gas fluxes.</title>
        <authorList>
            <person name="Altshuler I."/>
            <person name="Hamel J."/>
            <person name="Turney S."/>
            <person name="Magnuson E."/>
            <person name="Levesque R."/>
            <person name="Greer C."/>
            <person name="Whyte L.G."/>
        </authorList>
    </citation>
    <scope>NUCLEOTIDE SEQUENCE [LARGE SCALE GENOMIC DNA]</scope>
    <source>
        <strain evidence="1 2">E3</strain>
    </source>
</reference>
<organism evidence="1 2">
    <name type="scientific">Pseudomonas arsenicoxydans</name>
    <dbReference type="NCBI Taxonomy" id="702115"/>
    <lineage>
        <taxon>Bacteria</taxon>
        <taxon>Pseudomonadati</taxon>
        <taxon>Pseudomonadota</taxon>
        <taxon>Gammaproteobacteria</taxon>
        <taxon>Pseudomonadales</taxon>
        <taxon>Pseudomonadaceae</taxon>
        <taxon>Pseudomonas</taxon>
    </lineage>
</organism>
<dbReference type="Proteomes" id="UP000317933">
    <property type="component" value="Unassembled WGS sequence"/>
</dbReference>
<gene>
    <name evidence="1" type="ORF">EAH78_17655</name>
</gene>
<protein>
    <submittedName>
        <fullName evidence="1">Uncharacterized protein</fullName>
    </submittedName>
</protein>
<comment type="caution">
    <text evidence="1">The sequence shown here is derived from an EMBL/GenBank/DDBJ whole genome shotgun (WGS) entry which is preliminary data.</text>
</comment>
<dbReference type="AlphaFoldDB" id="A0A502HRB1"/>
<evidence type="ECO:0000313" key="2">
    <source>
        <dbReference type="Proteomes" id="UP000317933"/>
    </source>
</evidence>
<dbReference type="EMBL" id="RCZE01000008">
    <property type="protein sequence ID" value="TPG76194.1"/>
    <property type="molecule type" value="Genomic_DNA"/>
</dbReference>
<evidence type="ECO:0000313" key="1">
    <source>
        <dbReference type="EMBL" id="TPG76194.1"/>
    </source>
</evidence>
<accession>A0A502HRB1</accession>